<sequence length="107" mass="12167">MTRALFICSRNRLRSPTAEQVFAGWPGVQSDSAGLAAGAEVPLSAEQLHWAELIFVMERVHQRRLQRRFGALLKGKRVICLGIPDDYQYMQPELVELLQRKVGGYLR</sequence>
<organism evidence="1 3">
    <name type="scientific">Aquipseudomonas alcaligenes</name>
    <name type="common">Pseudomonas alcaligenes</name>
    <dbReference type="NCBI Taxonomy" id="43263"/>
    <lineage>
        <taxon>Bacteria</taxon>
        <taxon>Pseudomonadati</taxon>
        <taxon>Pseudomonadota</taxon>
        <taxon>Gammaproteobacteria</taxon>
        <taxon>Pseudomonadales</taxon>
        <taxon>Pseudomonadaceae</taxon>
        <taxon>Aquipseudomonas</taxon>
    </lineage>
</organism>
<dbReference type="InterPro" id="IPR016919">
    <property type="entry name" value="UCP029416_PTP"/>
</dbReference>
<evidence type="ECO:0008006" key="5">
    <source>
        <dbReference type="Google" id="ProtNLM"/>
    </source>
</evidence>
<evidence type="ECO:0000313" key="3">
    <source>
        <dbReference type="Proteomes" id="UP000887212"/>
    </source>
</evidence>
<evidence type="ECO:0000313" key="4">
    <source>
        <dbReference type="Proteomes" id="UP000887228"/>
    </source>
</evidence>
<dbReference type="RefSeq" id="WP_203787541.1">
    <property type="nucleotide sequence ID" value="NZ_AP024354.1"/>
</dbReference>
<dbReference type="EMBL" id="BPMT01000007">
    <property type="protein sequence ID" value="GIZ93179.1"/>
    <property type="molecule type" value="Genomic_DNA"/>
</dbReference>
<evidence type="ECO:0000313" key="1">
    <source>
        <dbReference type="EMBL" id="GIZ88427.1"/>
    </source>
</evidence>
<dbReference type="EMBL" id="BPMS01000005">
    <property type="protein sequence ID" value="GIZ88427.1"/>
    <property type="molecule type" value="Genomic_DNA"/>
</dbReference>
<reference evidence="1 4" key="1">
    <citation type="submission" date="2021-07" db="EMBL/GenBank/DDBJ databases">
        <title>Whole genome sequencing of carbapenem-resistant Pseudomonas spp. isolated in Japan.</title>
        <authorList>
            <person name="Suzuki M."/>
            <person name="Maehana S."/>
            <person name="Kitasato H."/>
        </authorList>
    </citation>
    <scope>NUCLEOTIDE SEQUENCE</scope>
    <source>
        <strain evidence="1">KAM435</strain>
        <strain evidence="2 4">KAM436</strain>
    </source>
</reference>
<dbReference type="AlphaFoldDB" id="A0AA37FKD3"/>
<evidence type="ECO:0000313" key="2">
    <source>
        <dbReference type="EMBL" id="GIZ93179.1"/>
    </source>
</evidence>
<dbReference type="SUPFAM" id="SSF52788">
    <property type="entry name" value="Phosphotyrosine protein phosphatases I"/>
    <property type="match status" value="1"/>
</dbReference>
<dbReference type="PIRSF" id="PIRSF029416">
    <property type="entry name" value="UCP029416_PTP"/>
    <property type="match status" value="1"/>
</dbReference>
<comment type="caution">
    <text evidence="1">The sequence shown here is derived from an EMBL/GenBank/DDBJ whole genome shotgun (WGS) entry which is preliminary data.</text>
</comment>
<name>A0AA37FKD3_AQUAC</name>
<accession>A0AA37FKD3</accession>
<proteinExistence type="predicted"/>
<dbReference type="InterPro" id="IPR036196">
    <property type="entry name" value="Ptyr_pPase_sf"/>
</dbReference>
<dbReference type="Gene3D" id="3.40.50.2300">
    <property type="match status" value="1"/>
</dbReference>
<gene>
    <name evidence="1" type="ORF">KAM435_17540</name>
    <name evidence="2" type="ORF">KAM436_21470</name>
</gene>
<protein>
    <recommendedName>
        <fullName evidence="5">Protein-tyrosine-phosphatase</fullName>
    </recommendedName>
</protein>
<dbReference type="Proteomes" id="UP000887228">
    <property type="component" value="Unassembled WGS sequence"/>
</dbReference>
<dbReference type="Proteomes" id="UP000887212">
    <property type="component" value="Unassembled WGS sequence"/>
</dbReference>